<feature type="transmembrane region" description="Helical" evidence="1">
    <location>
        <begin position="7"/>
        <end position="28"/>
    </location>
</feature>
<keyword evidence="1" id="KW-0472">Membrane</keyword>
<comment type="caution">
    <text evidence="2">The sequence shown here is derived from an EMBL/GenBank/DDBJ whole genome shotgun (WGS) entry which is preliminary data.</text>
</comment>
<dbReference type="RefSeq" id="WP_114643140.1">
    <property type="nucleotide sequence ID" value="NZ_JAACIO010000039.1"/>
</dbReference>
<evidence type="ECO:0000256" key="1">
    <source>
        <dbReference type="SAM" id="Phobius"/>
    </source>
</evidence>
<protein>
    <recommendedName>
        <fullName evidence="4">DUF945 domain-containing protein</fullName>
    </recommendedName>
</protein>
<dbReference type="Proteomes" id="UP000263486">
    <property type="component" value="Unassembled WGS sequence"/>
</dbReference>
<organism evidence="2 3">
    <name type="scientific">Psychrilyobacter piezotolerans</name>
    <dbReference type="NCBI Taxonomy" id="2293438"/>
    <lineage>
        <taxon>Bacteria</taxon>
        <taxon>Fusobacteriati</taxon>
        <taxon>Fusobacteriota</taxon>
        <taxon>Fusobacteriia</taxon>
        <taxon>Fusobacteriales</taxon>
        <taxon>Fusobacteriaceae</taxon>
        <taxon>Psychrilyobacter</taxon>
    </lineage>
</organism>
<reference evidence="2 3" key="1">
    <citation type="submission" date="2018-08" db="EMBL/GenBank/DDBJ databases">
        <title>Draft genome sequence of Psychrilyobacter sp. strain SD5 isolated from Black Sea water.</title>
        <authorList>
            <person name="Yadav S."/>
            <person name="Villanueva L."/>
            <person name="Damste J.S.S."/>
        </authorList>
    </citation>
    <scope>NUCLEOTIDE SEQUENCE [LARGE SCALE GENOMIC DNA]</scope>
    <source>
        <strain evidence="2 3">SD5</strain>
    </source>
</reference>
<gene>
    <name evidence="2" type="ORF">DYH56_12140</name>
</gene>
<keyword evidence="1" id="KW-1133">Transmembrane helix</keyword>
<keyword evidence="1" id="KW-0812">Transmembrane</keyword>
<accession>A0ABX9KEV2</accession>
<proteinExistence type="predicted"/>
<evidence type="ECO:0000313" key="2">
    <source>
        <dbReference type="EMBL" id="REI40091.1"/>
    </source>
</evidence>
<sequence>MNKILKNITGAIVLLVILIVFYLLTFQLSHERLVVKESKAVISIGDLNSKKVNAYYELYEKTTQTDLEESKKWTKHIKGLDLIYYNDSNAENQKEDKEIIAINLGWRYPAAKFKQGEYFDDLGKNYFSLKEVYQKQLEENYDVDKKIYMTNYKGYYFISDDVMKLSDYMGLLVKKEINKNISSKMKGDTLGEAVIDLEGLAQGMDAVKINVDYEKNELSINSYLYGDLEFSKYLNGIEQKDRKFHNYMGKDKIYITNTDFKGLTTFIRGNINPEINSMLSMVKMFTGKDFEEYMDKVDGEIVYDYVKNQMILPVKETKDFKKLIEIFAKKDGDKYILGNGTTIEIKDNVIYYNGIMSEGSTTPKEDEFINISLNLGLYNPVLKDIYMDMGGKIEKNKINIRAAITDEELLEIYNRMEGEKND</sequence>
<name>A0ABX9KEV2_9FUSO</name>
<evidence type="ECO:0000313" key="3">
    <source>
        <dbReference type="Proteomes" id="UP000263486"/>
    </source>
</evidence>
<evidence type="ECO:0008006" key="4">
    <source>
        <dbReference type="Google" id="ProtNLM"/>
    </source>
</evidence>
<keyword evidence="3" id="KW-1185">Reference proteome</keyword>
<dbReference type="EMBL" id="QUAJ01000024">
    <property type="protein sequence ID" value="REI40091.1"/>
    <property type="molecule type" value="Genomic_DNA"/>
</dbReference>